<proteinExistence type="predicted"/>
<name>A0ACC3NHC9_9PEZI</name>
<organism evidence="1 2">
    <name type="scientific">Vermiconidia calcicola</name>
    <dbReference type="NCBI Taxonomy" id="1690605"/>
    <lineage>
        <taxon>Eukaryota</taxon>
        <taxon>Fungi</taxon>
        <taxon>Dikarya</taxon>
        <taxon>Ascomycota</taxon>
        <taxon>Pezizomycotina</taxon>
        <taxon>Dothideomycetes</taxon>
        <taxon>Dothideomycetidae</taxon>
        <taxon>Mycosphaerellales</taxon>
        <taxon>Extremaceae</taxon>
        <taxon>Vermiconidia</taxon>
    </lineage>
</organism>
<sequence>MEFEQSYNGTPLDWSFPSPTATPTTGSFGNVFQTPKTSTYPTHFQDAFTTPQMSTYSTTPQPQYPSMTPAQRPHSSSDTLRSNYYAYVQAAGFQGAGQSMPQQGHNMVSPTYGNTQNASMQLAMNTSFGSTQMQTPPPTRGTTARKQQQAQQIAFGTPSTIASRRFMTPQQPFVPSNHEAQPQHGPAQFHQLQFSPDMYQYAHLGPASAPVAPQSKVFWAQSESPIQPAPSATLDDPFAPLASGHIGWSSAGLQSQSAQSVSFDTPVMNSFPVQAPHLRPASAVERPTNLAVHPVTEASSAGVDPSLLYSSPIRPILRSNSRNKKAQQQAAATGTKESVDSARDRSDTISSTNTATSRATSTLQRSHTTATARPQSMYSSMSAVESLSRSSSFGQLPRTESPVKRFGRPPLGSISEGKPRQRTSVILTVDENGRARTETLRTDNSPTRSIRERYPALFDSDSSDAESDGSGDTPSRPSSFIFEKRDERRSKAARLDPPVENLEGLTIPRSSSSASMRKGVTPSRAAVAAAASLRRQGSLRRSTPSRNQNRRIVTSSSATSLIDTCPMDVPVTQQQATTGVEHDYDGNMSWTAHNDTFSAPGPNVESALDAHNRRWSIMSYEQQQSISPQPQQYPSAGFQGHPIQHIPPHHRQVLIRCDISSLTRILGHAPKRPSSVNGASYQNMVRDLITKLPSHLRSKVPWASTLCSFHNKMNPLPVVSIFDALKHEIGASITEIWVPLRDQGKLNNDQVEMLTVLQDVSSLWLRPTAVHRSEKKRSAYEYCPNKCAGCMLARIGGDVRAVTALGAFLIGRLDTKIWQRSKRILFLEAWIRNSVPDAEEEDAVICMWQLGSELRKVRKAAVVEDRPYVAEFVEQARVERSRSRKSPSQEEKAQPIGSARTSQVQNSRVDEWFEEVSVDDLFNDECEPPPSAEGLGISSSPNPAGSVHGPASVVRDRPYGEFPYTASSIYSNHTGGPKEAVSPARSARSSWECPSSHDTESELLGLYQHSTV</sequence>
<evidence type="ECO:0000313" key="1">
    <source>
        <dbReference type="EMBL" id="KAK3717065.1"/>
    </source>
</evidence>
<accession>A0ACC3NHC9</accession>
<dbReference type="EMBL" id="JAUTXU010000039">
    <property type="protein sequence ID" value="KAK3717065.1"/>
    <property type="molecule type" value="Genomic_DNA"/>
</dbReference>
<dbReference type="Proteomes" id="UP001281147">
    <property type="component" value="Unassembled WGS sequence"/>
</dbReference>
<keyword evidence="2" id="KW-1185">Reference proteome</keyword>
<gene>
    <name evidence="1" type="ORF">LTR37_006120</name>
</gene>
<protein>
    <submittedName>
        <fullName evidence="1">Uncharacterized protein</fullName>
    </submittedName>
</protein>
<comment type="caution">
    <text evidence="1">The sequence shown here is derived from an EMBL/GenBank/DDBJ whole genome shotgun (WGS) entry which is preliminary data.</text>
</comment>
<evidence type="ECO:0000313" key="2">
    <source>
        <dbReference type="Proteomes" id="UP001281147"/>
    </source>
</evidence>
<reference evidence="1" key="1">
    <citation type="submission" date="2023-07" db="EMBL/GenBank/DDBJ databases">
        <title>Black Yeasts Isolated from many extreme environments.</title>
        <authorList>
            <person name="Coleine C."/>
            <person name="Stajich J.E."/>
            <person name="Selbmann L."/>
        </authorList>
    </citation>
    <scope>NUCLEOTIDE SEQUENCE</scope>
    <source>
        <strain evidence="1">CCFEE 5714</strain>
    </source>
</reference>